<dbReference type="GO" id="GO:0016020">
    <property type="term" value="C:membrane"/>
    <property type="evidence" value="ECO:0007669"/>
    <property type="project" value="UniProtKB-SubCell"/>
</dbReference>
<evidence type="ECO:0000256" key="4">
    <source>
        <dbReference type="ARBA" id="ARBA00023136"/>
    </source>
</evidence>
<keyword evidence="2 5" id="KW-0812">Transmembrane</keyword>
<evidence type="ECO:0000259" key="6">
    <source>
        <dbReference type="Pfam" id="PF04932"/>
    </source>
</evidence>
<organism evidence="7 8">
    <name type="scientific">Staphylococcus pragensis</name>
    <dbReference type="NCBI Taxonomy" id="1611836"/>
    <lineage>
        <taxon>Bacteria</taxon>
        <taxon>Bacillati</taxon>
        <taxon>Bacillota</taxon>
        <taxon>Bacilli</taxon>
        <taxon>Bacillales</taxon>
        <taxon>Staphylococcaceae</taxon>
        <taxon>Staphylococcus</taxon>
    </lineage>
</organism>
<feature type="transmembrane region" description="Helical" evidence="5">
    <location>
        <begin position="346"/>
        <end position="378"/>
    </location>
</feature>
<name>A0A4Z1B2F4_9STAP</name>
<feature type="transmembrane region" description="Helical" evidence="5">
    <location>
        <begin position="91"/>
        <end position="109"/>
    </location>
</feature>
<protein>
    <submittedName>
        <fullName evidence="7">O-antigen ligase family protein</fullName>
    </submittedName>
</protein>
<keyword evidence="3 5" id="KW-1133">Transmembrane helix</keyword>
<feature type="transmembrane region" description="Helical" evidence="5">
    <location>
        <begin position="33"/>
        <end position="54"/>
    </location>
</feature>
<feature type="transmembrane region" description="Helical" evidence="5">
    <location>
        <begin position="182"/>
        <end position="198"/>
    </location>
</feature>
<dbReference type="InterPro" id="IPR051533">
    <property type="entry name" value="WaaL-like"/>
</dbReference>
<accession>A0A4Z1B2F4</accession>
<comment type="caution">
    <text evidence="7">The sequence shown here is derived from an EMBL/GenBank/DDBJ whole genome shotgun (WGS) entry which is preliminary data.</text>
</comment>
<evidence type="ECO:0000256" key="3">
    <source>
        <dbReference type="ARBA" id="ARBA00022989"/>
    </source>
</evidence>
<sequence length="386" mass="44073">MKYFMLCSIISMNLFIVVSTLFSQVFHLNIIMLYYPVMILVTVGTIGYCIFNILLSKKLPIGVIVLLTISILILIAYFVSPHNSERLSKNTIRFFILWCVSASIAGIYIKSISRKKVESFFKIIFIIFSMTFLFVILIPYLLGKLPTPVVFGLMNYQNASYISAFTVGLGCYLILKGDLKHRNFYVFMTIITFPSVFIPGGRGGAILLILYSLLTIVLITFKRNISFYLKIAIYTVAFLASAALLIFVSNGDNRTFSYIKNGSFDINGTSGRGPIYEMSLHYISEKPLIGYGPFNYYHLIDNIPHNIVLEMLLSYGFLGLIILVFLIILVLIKFFTHYDKNSIDLLVVFITIYPITMLMFSTNYLVVGELWFAVFYFLTKERNQNV</sequence>
<dbReference type="AlphaFoldDB" id="A0A4Z1B2F4"/>
<dbReference type="PANTHER" id="PTHR37422">
    <property type="entry name" value="TEICHURONIC ACID BIOSYNTHESIS PROTEIN TUAE"/>
    <property type="match status" value="1"/>
</dbReference>
<feature type="transmembrane region" description="Helical" evidence="5">
    <location>
        <begin position="204"/>
        <end position="221"/>
    </location>
</feature>
<dbReference type="InterPro" id="IPR007016">
    <property type="entry name" value="O-antigen_ligase-rel_domated"/>
</dbReference>
<evidence type="ECO:0000256" key="2">
    <source>
        <dbReference type="ARBA" id="ARBA00022692"/>
    </source>
</evidence>
<dbReference type="RefSeq" id="WP_126565713.1">
    <property type="nucleotide sequence ID" value="NZ_BMCY01000005.1"/>
</dbReference>
<dbReference type="EMBL" id="SRPJ01000006">
    <property type="protein sequence ID" value="TGN24656.1"/>
    <property type="molecule type" value="Genomic_DNA"/>
</dbReference>
<reference evidence="7 8" key="1">
    <citation type="submission" date="2019-04" db="EMBL/GenBank/DDBJ databases">
        <title>Genomic characterization of Staphylococcus petrasii strains.</title>
        <authorList>
            <person name="Vrbovska V."/>
            <person name="Kovarovic V."/>
            <person name="Maslanova I."/>
            <person name="Indrakova A."/>
            <person name="Petras P."/>
            <person name="Sedo O."/>
            <person name="Svec P."/>
            <person name="Fisarova L."/>
            <person name="Sedlacek I."/>
            <person name="Doskar J."/>
            <person name="Pantucek R."/>
        </authorList>
    </citation>
    <scope>NUCLEOTIDE SEQUENCE [LARGE SCALE GENOMIC DNA]</scope>
    <source>
        <strain evidence="7 8">CCM 8529</strain>
    </source>
</reference>
<evidence type="ECO:0000256" key="1">
    <source>
        <dbReference type="ARBA" id="ARBA00004141"/>
    </source>
</evidence>
<dbReference type="PANTHER" id="PTHR37422:SF17">
    <property type="entry name" value="O-ANTIGEN LIGASE"/>
    <property type="match status" value="1"/>
</dbReference>
<keyword evidence="4 5" id="KW-0472">Membrane</keyword>
<evidence type="ECO:0000313" key="7">
    <source>
        <dbReference type="EMBL" id="TGN24656.1"/>
    </source>
</evidence>
<feature type="transmembrane region" description="Helical" evidence="5">
    <location>
        <begin position="61"/>
        <end position="79"/>
    </location>
</feature>
<feature type="transmembrane region" description="Helical" evidence="5">
    <location>
        <begin position="312"/>
        <end position="334"/>
    </location>
</feature>
<feature type="transmembrane region" description="Helical" evidence="5">
    <location>
        <begin position="121"/>
        <end position="142"/>
    </location>
</feature>
<proteinExistence type="predicted"/>
<evidence type="ECO:0000313" key="8">
    <source>
        <dbReference type="Proteomes" id="UP000297459"/>
    </source>
</evidence>
<feature type="domain" description="O-antigen ligase-related" evidence="6">
    <location>
        <begin position="190"/>
        <end position="324"/>
    </location>
</feature>
<comment type="subcellular location">
    <subcellularLocation>
        <location evidence="1">Membrane</location>
        <topology evidence="1">Multi-pass membrane protein</topology>
    </subcellularLocation>
</comment>
<feature type="transmembrane region" description="Helical" evidence="5">
    <location>
        <begin position="228"/>
        <end position="248"/>
    </location>
</feature>
<feature type="transmembrane region" description="Helical" evidence="5">
    <location>
        <begin position="154"/>
        <end position="175"/>
    </location>
</feature>
<gene>
    <name evidence="7" type="ORF">E2558_09800</name>
</gene>
<dbReference type="GO" id="GO:0016874">
    <property type="term" value="F:ligase activity"/>
    <property type="evidence" value="ECO:0007669"/>
    <property type="project" value="UniProtKB-KW"/>
</dbReference>
<dbReference type="Proteomes" id="UP000297459">
    <property type="component" value="Unassembled WGS sequence"/>
</dbReference>
<dbReference type="Pfam" id="PF04932">
    <property type="entry name" value="Wzy_C"/>
    <property type="match status" value="1"/>
</dbReference>
<keyword evidence="7" id="KW-0436">Ligase</keyword>
<evidence type="ECO:0000256" key="5">
    <source>
        <dbReference type="SAM" id="Phobius"/>
    </source>
</evidence>
<keyword evidence="8" id="KW-1185">Reference proteome</keyword>